<feature type="domain" description="DUF8212" evidence="2">
    <location>
        <begin position="212"/>
        <end position="247"/>
    </location>
</feature>
<gene>
    <name evidence="3" type="ORF">PV08_03798</name>
</gene>
<evidence type="ECO:0000313" key="3">
    <source>
        <dbReference type="EMBL" id="KIW16610.1"/>
    </source>
</evidence>
<organism evidence="3 4">
    <name type="scientific">Exophiala spinifera</name>
    <dbReference type="NCBI Taxonomy" id="91928"/>
    <lineage>
        <taxon>Eukaryota</taxon>
        <taxon>Fungi</taxon>
        <taxon>Dikarya</taxon>
        <taxon>Ascomycota</taxon>
        <taxon>Pezizomycotina</taxon>
        <taxon>Eurotiomycetes</taxon>
        <taxon>Chaetothyriomycetidae</taxon>
        <taxon>Chaetothyriales</taxon>
        <taxon>Herpotrichiellaceae</taxon>
        <taxon>Exophiala</taxon>
    </lineage>
</organism>
<dbReference type="Pfam" id="PF06985">
    <property type="entry name" value="HET"/>
    <property type="match status" value="1"/>
</dbReference>
<reference evidence="3 4" key="1">
    <citation type="submission" date="2015-01" db="EMBL/GenBank/DDBJ databases">
        <title>The Genome Sequence of Exophiala spinifera CBS89968.</title>
        <authorList>
            <consortium name="The Broad Institute Genomics Platform"/>
            <person name="Cuomo C."/>
            <person name="de Hoog S."/>
            <person name="Gorbushina A."/>
            <person name="Stielow B."/>
            <person name="Teixiera M."/>
            <person name="Abouelleil A."/>
            <person name="Chapman S.B."/>
            <person name="Priest M."/>
            <person name="Young S.K."/>
            <person name="Wortman J."/>
            <person name="Nusbaum C."/>
            <person name="Birren B."/>
        </authorList>
    </citation>
    <scope>NUCLEOTIDE SEQUENCE [LARGE SCALE GENOMIC DNA]</scope>
    <source>
        <strain evidence="3 4">CBS 89968</strain>
    </source>
</reference>
<dbReference type="Pfam" id="PF26640">
    <property type="entry name" value="DUF8212"/>
    <property type="match status" value="1"/>
</dbReference>
<dbReference type="HOGENOM" id="CLU_000288_138_13_1"/>
<accession>A0A0D2BDD0</accession>
<dbReference type="PANTHER" id="PTHR10622">
    <property type="entry name" value="HET DOMAIN-CONTAINING PROTEIN"/>
    <property type="match status" value="1"/>
</dbReference>
<dbReference type="InterPro" id="IPR010730">
    <property type="entry name" value="HET"/>
</dbReference>
<evidence type="ECO:0000259" key="2">
    <source>
        <dbReference type="Pfam" id="PF26640"/>
    </source>
</evidence>
<evidence type="ECO:0000259" key="1">
    <source>
        <dbReference type="Pfam" id="PF06985"/>
    </source>
</evidence>
<keyword evidence="4" id="KW-1185">Reference proteome</keyword>
<dbReference type="Proteomes" id="UP000053328">
    <property type="component" value="Unassembled WGS sequence"/>
</dbReference>
<protein>
    <submittedName>
        <fullName evidence="3">Uncharacterized protein</fullName>
    </submittedName>
</protein>
<dbReference type="STRING" id="91928.A0A0D2BDD0"/>
<dbReference type="OrthoDB" id="674604at2759"/>
<evidence type="ECO:0000313" key="4">
    <source>
        <dbReference type="Proteomes" id="UP000053328"/>
    </source>
</evidence>
<feature type="domain" description="Heterokaryon incompatibility" evidence="1">
    <location>
        <begin position="21"/>
        <end position="108"/>
    </location>
</feature>
<dbReference type="RefSeq" id="XP_016236826.1">
    <property type="nucleotide sequence ID" value="XM_016378149.1"/>
</dbReference>
<name>A0A0D2BDD0_9EURO</name>
<dbReference type="VEuPathDB" id="FungiDB:PV08_03798"/>
<dbReference type="PANTHER" id="PTHR10622:SF12">
    <property type="entry name" value="HET DOMAIN-CONTAINING PROTEIN"/>
    <property type="match status" value="1"/>
</dbReference>
<sequence>MWLLETETLTLKEFHHKLPEYAILSHRWEEEEMNFESIKSFSEDTKGSRKVKRFCQVALKRGYAYVWVDTCCIDKKSSAELNEAINSMYKWYSEAAICYVYLSDVNNRDDLEKSLWFTRGWTLQELLAPRKLHFFHKKWQPIASRRQLGAMLERMTSIPRRALDDFRSTDFCIAQKMSWAAHRETTRQEDRAYSLLGLFDVQMPLLYGEGQKAFRRLQEEIMKVNTDMSLFLWKGQPCEDFGMLAASPSCFSDIHDWLKLELSKEICELQEGWTVNNAGMRLSLSHLLTEEYTGIFVALLHEPYIYDDTEGMGIFLEKEDRDNTKNRYRRVAVDSETCIKLSSYSSNLYSPWTSTLSHIFISRKPFIYHQSSGHRRFDIRFGSQNRLELRAHKRTRDNPHVPLHQWPQMRQTLPTGYSCTIECTHAQGIIGHLLITLSDCLDVLICLGFDEFFDPFWVVVPLCGTIYRELRAWHIIRAFVDLPRNPIQDRSYDPKSGITALRATHGTIEDSWSDTGLAVQVSDLDLPGTYVVLIKFDADEFIQALVPEIEISSYTNRDSYPADVVERLRETEIRLSRSQRQRLLLHWR</sequence>
<dbReference type="EMBL" id="KN847494">
    <property type="protein sequence ID" value="KIW16610.1"/>
    <property type="molecule type" value="Genomic_DNA"/>
</dbReference>
<dbReference type="GeneID" id="27330881"/>
<proteinExistence type="predicted"/>
<dbReference type="InterPro" id="IPR058525">
    <property type="entry name" value="DUF8212"/>
</dbReference>
<dbReference type="AlphaFoldDB" id="A0A0D2BDD0"/>